<feature type="domain" description="Zn(2)-C6 fungal-type" evidence="9">
    <location>
        <begin position="163"/>
        <end position="197"/>
    </location>
</feature>
<feature type="compositionally biased region" description="Pro residues" evidence="8">
    <location>
        <begin position="120"/>
        <end position="129"/>
    </location>
</feature>
<evidence type="ECO:0000256" key="8">
    <source>
        <dbReference type="SAM" id="MobiDB-lite"/>
    </source>
</evidence>
<dbReference type="GO" id="GO:0006351">
    <property type="term" value="P:DNA-templated transcription"/>
    <property type="evidence" value="ECO:0007669"/>
    <property type="project" value="InterPro"/>
</dbReference>
<dbReference type="CDD" id="cd00067">
    <property type="entry name" value="GAL4"/>
    <property type="match status" value="1"/>
</dbReference>
<dbReference type="Gene3D" id="4.10.240.10">
    <property type="entry name" value="Zn(2)-C6 fungal-type DNA-binding domain"/>
    <property type="match status" value="1"/>
</dbReference>
<feature type="compositionally biased region" description="Basic and acidic residues" evidence="8">
    <location>
        <begin position="207"/>
        <end position="220"/>
    </location>
</feature>
<keyword evidence="7" id="KW-0539">Nucleus</keyword>
<comment type="subcellular location">
    <subcellularLocation>
        <location evidence="1">Nucleus</location>
    </subcellularLocation>
</comment>
<dbReference type="Pfam" id="PF04082">
    <property type="entry name" value="Fungal_trans"/>
    <property type="match status" value="1"/>
</dbReference>
<dbReference type="OrthoDB" id="8062037at2759"/>
<dbReference type="SUPFAM" id="SSF57701">
    <property type="entry name" value="Zn2/Cys6 DNA-binding domain"/>
    <property type="match status" value="1"/>
</dbReference>
<keyword evidence="11" id="KW-1185">Reference proteome</keyword>
<dbReference type="InterPro" id="IPR007219">
    <property type="entry name" value="XnlR_reg_dom"/>
</dbReference>
<feature type="compositionally biased region" description="Pro residues" evidence="8">
    <location>
        <begin position="236"/>
        <end position="248"/>
    </location>
</feature>
<dbReference type="GO" id="GO:0005634">
    <property type="term" value="C:nucleus"/>
    <property type="evidence" value="ECO:0007669"/>
    <property type="project" value="UniProtKB-SubCell"/>
</dbReference>
<dbReference type="STRING" id="2512241.A0A553ICT8"/>
<proteinExistence type="predicted"/>
<keyword evidence="3" id="KW-0862">Zinc</keyword>
<evidence type="ECO:0000256" key="6">
    <source>
        <dbReference type="ARBA" id="ARBA00023163"/>
    </source>
</evidence>
<feature type="compositionally biased region" description="Polar residues" evidence="8">
    <location>
        <begin position="835"/>
        <end position="860"/>
    </location>
</feature>
<keyword evidence="4" id="KW-0805">Transcription regulation</keyword>
<keyword evidence="5" id="KW-0238">DNA-binding</keyword>
<accession>A0A553ICT8</accession>
<feature type="region of interest" description="Disordered" evidence="8">
    <location>
        <begin position="303"/>
        <end position="330"/>
    </location>
</feature>
<dbReference type="GO" id="GO:0008270">
    <property type="term" value="F:zinc ion binding"/>
    <property type="evidence" value="ECO:0007669"/>
    <property type="project" value="InterPro"/>
</dbReference>
<feature type="compositionally biased region" description="Low complexity" evidence="8">
    <location>
        <begin position="130"/>
        <end position="142"/>
    </location>
</feature>
<feature type="region of interest" description="Disordered" evidence="8">
    <location>
        <begin position="1"/>
        <end position="162"/>
    </location>
</feature>
<sequence length="972" mass="106701">MDPASLDPRLREAGEDSIVVHGDNNHHHHHRHRNTHERDAAIAATDDRDDHDDDDDDDDDDDNDDYDDYDSGDDSPRQHQPPQQQRPQQRQRPLQPLTTATATTTTTTTTTAAVAAAAPIFPPPPPPLTPSASASVSIAPAPALTPTGEGTPQDPNDPKRPRACEACRGLKVKCEPDLLNPDGPCKRCAKAGRGCVVTQPTRKRQKKTDSRVAELEKKIDALTASLQASRGSGGQGPPPPPTPTPPPQRTSAAEDAKTKIAREWGPPVFPFIDGFKQDKAPMAGQKRKFAETPDGQEDLNARRVSGAGRQQSQFPSQPQFQPQFQPQPPSDVVDRGIITADEASIFFQRYTDRMATHLPAVVFPPGTMAADIRRTQPILYLAIMSVASSETPNLQRLLVKELMQIFADKLIIQGEKSLELVQSIMVSVVWYFPPEHFEQLKFYQMIHLAAVMAIDIGLGKRKNSPKSRLIPYTWRDHPFRKQPLPDPSTIESRRTWLAVYFLAANVSMALHRPNLIRWQSFMTECMDILESSPEAAPSDRYLCHLVWTHRLAEEVGIQFSMDDPSIFVNVTDQKVQYALRGFERDLARYSDNIPKEDRQPSLLLSFSVLNLYMHEIALQTNEEYSTSNTEALRDPIPGLGDTLTAAHIGALSSCLTAIDGIFETFLSLDVPTIRCVPIFNFVRVAYAVVVLIKIYFSASSPNSELGKVINKDNMKVAEYLDRLLEKFRETAAQDKSRPAGKFLVVLAMVRGWFQQQQGQGHVRSQSQKADSDLKSSQTPQPNPAATPSTSAETVSHSSTIPDQQQPYHQSQNSKQSEYNPGNTPLQLLSEIATGNGPSRNQSTGSQPVASMNTPGQSHSSWGTAAVHLPYIYDPNTGMPTSAPTSAPGGMAAVAMGGQPHIPWTNGPFGGDMNYLSMGDGFEQAMGLTLTGFGGDSPGDNVSYENSLRMMGDANLMGVMDDFSANGGNVFNF</sequence>
<evidence type="ECO:0000259" key="9">
    <source>
        <dbReference type="PROSITE" id="PS50048"/>
    </source>
</evidence>
<feature type="compositionally biased region" description="Basic residues" evidence="8">
    <location>
        <begin position="26"/>
        <end position="35"/>
    </location>
</feature>
<reference evidence="11" key="1">
    <citation type="submission" date="2019-06" db="EMBL/GenBank/DDBJ databases">
        <title>Draft genome sequence of the griseofulvin-producing fungus Xylaria cubensis strain G536.</title>
        <authorList>
            <person name="Mead M.E."/>
            <person name="Raja H.A."/>
            <person name="Steenwyk J.L."/>
            <person name="Knowles S.L."/>
            <person name="Oberlies N.H."/>
            <person name="Rokas A."/>
        </authorList>
    </citation>
    <scope>NUCLEOTIDE SEQUENCE [LARGE SCALE GENOMIC DNA]</scope>
    <source>
        <strain evidence="11">G536</strain>
    </source>
</reference>
<dbReference type="CDD" id="cd12148">
    <property type="entry name" value="fungal_TF_MHR"/>
    <property type="match status" value="1"/>
</dbReference>
<evidence type="ECO:0000256" key="2">
    <source>
        <dbReference type="ARBA" id="ARBA00022723"/>
    </source>
</evidence>
<organism evidence="10 11">
    <name type="scientific">Xylaria flabelliformis</name>
    <dbReference type="NCBI Taxonomy" id="2512241"/>
    <lineage>
        <taxon>Eukaryota</taxon>
        <taxon>Fungi</taxon>
        <taxon>Dikarya</taxon>
        <taxon>Ascomycota</taxon>
        <taxon>Pezizomycotina</taxon>
        <taxon>Sordariomycetes</taxon>
        <taxon>Xylariomycetidae</taxon>
        <taxon>Xylariales</taxon>
        <taxon>Xylariaceae</taxon>
        <taxon>Xylaria</taxon>
    </lineage>
</organism>
<gene>
    <name evidence="10" type="ORF">FHL15_001224</name>
</gene>
<evidence type="ECO:0000256" key="7">
    <source>
        <dbReference type="ARBA" id="ARBA00023242"/>
    </source>
</evidence>
<comment type="caution">
    <text evidence="10">The sequence shown here is derived from an EMBL/GenBank/DDBJ whole genome shotgun (WGS) entry which is preliminary data.</text>
</comment>
<evidence type="ECO:0000256" key="1">
    <source>
        <dbReference type="ARBA" id="ARBA00004123"/>
    </source>
</evidence>
<dbReference type="Proteomes" id="UP000319160">
    <property type="component" value="Unassembled WGS sequence"/>
</dbReference>
<dbReference type="GO" id="GO:0000981">
    <property type="term" value="F:DNA-binding transcription factor activity, RNA polymerase II-specific"/>
    <property type="evidence" value="ECO:0007669"/>
    <property type="project" value="InterPro"/>
</dbReference>
<dbReference type="InterPro" id="IPR051089">
    <property type="entry name" value="prtT"/>
</dbReference>
<protein>
    <recommendedName>
        <fullName evidence="9">Zn(2)-C6 fungal-type domain-containing protein</fullName>
    </recommendedName>
</protein>
<keyword evidence="2" id="KW-0479">Metal-binding</keyword>
<dbReference type="GO" id="GO:0001216">
    <property type="term" value="F:DNA-binding transcription activator activity"/>
    <property type="evidence" value="ECO:0007669"/>
    <property type="project" value="UniProtKB-ARBA"/>
</dbReference>
<evidence type="ECO:0000256" key="3">
    <source>
        <dbReference type="ARBA" id="ARBA00022833"/>
    </source>
</evidence>
<dbReference type="FunFam" id="4.10.240.10:FF:000003">
    <property type="entry name" value="C6 transcription factor (Leu3)"/>
    <property type="match status" value="1"/>
</dbReference>
<dbReference type="PROSITE" id="PS00463">
    <property type="entry name" value="ZN2_CY6_FUNGAL_1"/>
    <property type="match status" value="1"/>
</dbReference>
<dbReference type="SMART" id="SM00066">
    <property type="entry name" value="GAL4"/>
    <property type="match status" value="1"/>
</dbReference>
<dbReference type="Pfam" id="PF00172">
    <property type="entry name" value="Zn_clus"/>
    <property type="match status" value="1"/>
</dbReference>
<dbReference type="PROSITE" id="PS50048">
    <property type="entry name" value="ZN2_CY6_FUNGAL_2"/>
    <property type="match status" value="1"/>
</dbReference>
<evidence type="ECO:0000313" key="10">
    <source>
        <dbReference type="EMBL" id="TRX98014.1"/>
    </source>
</evidence>
<feature type="region of interest" description="Disordered" evidence="8">
    <location>
        <begin position="175"/>
        <end position="256"/>
    </location>
</feature>
<feature type="compositionally biased region" description="Polar residues" evidence="8">
    <location>
        <begin position="774"/>
        <end position="826"/>
    </location>
</feature>
<feature type="compositionally biased region" description="Low complexity" evidence="8">
    <location>
        <begin position="78"/>
        <end position="119"/>
    </location>
</feature>
<dbReference type="PANTHER" id="PTHR31845:SF39">
    <property type="entry name" value="TRANSCRIPTION FACTOR PBCR-RELATED"/>
    <property type="match status" value="1"/>
</dbReference>
<feature type="region of interest" description="Disordered" evidence="8">
    <location>
        <begin position="757"/>
        <end position="860"/>
    </location>
</feature>
<feature type="compositionally biased region" description="Acidic residues" evidence="8">
    <location>
        <begin position="49"/>
        <end position="73"/>
    </location>
</feature>
<feature type="compositionally biased region" description="Basic and acidic residues" evidence="8">
    <location>
        <begin position="36"/>
        <end position="48"/>
    </location>
</feature>
<evidence type="ECO:0000256" key="4">
    <source>
        <dbReference type="ARBA" id="ARBA00023015"/>
    </source>
</evidence>
<name>A0A553ICT8_9PEZI</name>
<dbReference type="EMBL" id="VFLP01000004">
    <property type="protein sequence ID" value="TRX98014.1"/>
    <property type="molecule type" value="Genomic_DNA"/>
</dbReference>
<evidence type="ECO:0000313" key="11">
    <source>
        <dbReference type="Proteomes" id="UP000319160"/>
    </source>
</evidence>
<dbReference type="InterPro" id="IPR036864">
    <property type="entry name" value="Zn2-C6_fun-type_DNA-bd_sf"/>
</dbReference>
<dbReference type="InterPro" id="IPR001138">
    <property type="entry name" value="Zn2Cys6_DnaBD"/>
</dbReference>
<dbReference type="PANTHER" id="PTHR31845">
    <property type="entry name" value="FINGER DOMAIN PROTEIN, PUTATIVE-RELATED"/>
    <property type="match status" value="1"/>
</dbReference>
<feature type="compositionally biased region" description="Low complexity" evidence="8">
    <location>
        <begin position="757"/>
        <end position="767"/>
    </location>
</feature>
<evidence type="ECO:0000256" key="5">
    <source>
        <dbReference type="ARBA" id="ARBA00023125"/>
    </source>
</evidence>
<dbReference type="GO" id="GO:0000976">
    <property type="term" value="F:transcription cis-regulatory region binding"/>
    <property type="evidence" value="ECO:0007669"/>
    <property type="project" value="TreeGrafter"/>
</dbReference>
<keyword evidence="6" id="KW-0804">Transcription</keyword>
<feature type="compositionally biased region" description="Low complexity" evidence="8">
    <location>
        <begin position="310"/>
        <end position="324"/>
    </location>
</feature>
<dbReference type="AlphaFoldDB" id="A0A553ICT8"/>